<dbReference type="Gene3D" id="3.20.110.10">
    <property type="entry name" value="Glycoside hydrolase 38, N terminal domain"/>
    <property type="match status" value="1"/>
</dbReference>
<evidence type="ECO:0000259" key="5">
    <source>
        <dbReference type="SMART" id="SM00872"/>
    </source>
</evidence>
<sequence>MHDQRQATEARLERAVAQRLRPAVHSGAVPLDVAAWHAPGEPVPVAEGIAAPYEPFAVGTPWGPPWGTTWFRLRGQVPADRAGRELEVVFDLGTDARNVGFQAEGLVHTPDGQPVKSINPLSTWIPVPAGTTTFEFFVEAASNPDVLGGGGAAFEPTLLGDVLTAPRDPLYVLARADLCVRETEVAELLADVEVLGGLMRELPLEDARRWELLRGLDAALDALDPHDVAGSAARTRAVLAPLFAAPARASAHRVSAVGHAHIDSAWLWPLRETVRKVARTTANVTQLMDVHPTFSYAMSSAQQFAWIAEHRPEVHEKVRRRIAEGRFVPVGSMWVESDTNMVGSEAMVRQFVEGKGYFLREYGVDTQEAWLPDSFGYSAALPQIMKLAGVRWFLTQKISWNADNKFPHHTFDWEGIDGTRIFTHFPPVDTYNSELSARELAHAARNFQEKGRANWSLVPFGWGDGGGGPTREMLQRADRLGDLDGSTRVTLHSPEQFFTTAEADYPDRPVWSGELYLELHRGTYTSQAGTKQGNRRNEHLLREAELWATTAAVRTGAEYPAARFQELWRTVLLHQFHDILPGSSIAWVHREAAATHARVSAELEELVAGSLRALTGEGSQRLVANAAPHARDGVPALGVAVAEPPGALVSATTDGSGTVLDNGVLRVRVDAGGNVVSVLDLLEDREVLLPGTSAGLLQLHRDTPNRWDAWDVDAHYRNVVRDLTDAESVVVHPDEEGSQGGASVVVTRSTGPSTLVQTIRLPRGEARLAYTLDVDWHDREALLKAAFGLDVHADRSASEIQFGHVFRATHENTSWDASRFEICAHRWVHVGEAGYGAAVTNSATYGHDVTRSAVEGGRPGTTVRLSLLRAPLSPDPETDQGSHHLEYSLVVGAQITDAVREGYRQNLAPRPVRGAEPVEPLVTVEDTGVVVEAVKLAEDGSGDVVVRLYEALGGRVRTSLRWGFAVGAVTEVDLLERPLEQGATTVGDGGATVSLRPFQILTLRLARA</sequence>
<dbReference type="FunFam" id="3.20.110.10:FF:000002">
    <property type="entry name" value="alpha-mannosidase 2C1 isoform X1"/>
    <property type="match status" value="1"/>
</dbReference>
<dbReference type="Pfam" id="PF01074">
    <property type="entry name" value="Glyco_hydro_38N"/>
    <property type="match status" value="1"/>
</dbReference>
<dbReference type="Pfam" id="PF07748">
    <property type="entry name" value="Glyco_hydro_38C"/>
    <property type="match status" value="1"/>
</dbReference>
<dbReference type="InterPro" id="IPR011330">
    <property type="entry name" value="Glyco_hydro/deAcase_b/a-brl"/>
</dbReference>
<keyword evidence="7" id="KW-1185">Reference proteome</keyword>
<dbReference type="Gene3D" id="2.70.98.30">
    <property type="entry name" value="Golgi alpha-mannosidase II, domain 4"/>
    <property type="match status" value="1"/>
</dbReference>
<evidence type="ECO:0000256" key="1">
    <source>
        <dbReference type="ARBA" id="ARBA00009792"/>
    </source>
</evidence>
<evidence type="ECO:0000313" key="7">
    <source>
        <dbReference type="Proteomes" id="UP000521922"/>
    </source>
</evidence>
<dbReference type="GO" id="GO:0006013">
    <property type="term" value="P:mannose metabolic process"/>
    <property type="evidence" value="ECO:0007669"/>
    <property type="project" value="InterPro"/>
</dbReference>
<dbReference type="InterPro" id="IPR000602">
    <property type="entry name" value="Glyco_hydro_38_N"/>
</dbReference>
<dbReference type="FunFam" id="1.20.1270.50:FF:000004">
    <property type="entry name" value="alpha-mannosidase 2C1 isoform X1"/>
    <property type="match status" value="1"/>
</dbReference>
<dbReference type="Pfam" id="PF09261">
    <property type="entry name" value="Alpha-mann_mid"/>
    <property type="match status" value="1"/>
</dbReference>
<dbReference type="GO" id="GO:0004559">
    <property type="term" value="F:alpha-mannosidase activity"/>
    <property type="evidence" value="ECO:0007669"/>
    <property type="project" value="UniProtKB-EC"/>
</dbReference>
<dbReference type="Pfam" id="PF17677">
    <property type="entry name" value="Glyco_hydro38C2"/>
    <property type="match status" value="1"/>
</dbReference>
<name>A0A7Y9ATY1_9ACTN</name>
<dbReference type="GO" id="GO:0009313">
    <property type="term" value="P:oligosaccharide catabolic process"/>
    <property type="evidence" value="ECO:0007669"/>
    <property type="project" value="TreeGrafter"/>
</dbReference>
<accession>A0A7Y9ATY1</accession>
<dbReference type="InterPro" id="IPR011682">
    <property type="entry name" value="Glyco_hydro_38_C"/>
</dbReference>
<dbReference type="PANTHER" id="PTHR46017:SF1">
    <property type="entry name" value="ALPHA-MANNOSIDASE 2C1"/>
    <property type="match status" value="1"/>
</dbReference>
<dbReference type="SMART" id="SM00872">
    <property type="entry name" value="Alpha-mann_mid"/>
    <property type="match status" value="1"/>
</dbReference>
<dbReference type="GO" id="GO:0046872">
    <property type="term" value="F:metal ion binding"/>
    <property type="evidence" value="ECO:0007669"/>
    <property type="project" value="UniProtKB-KW"/>
</dbReference>
<dbReference type="Gene3D" id="2.60.40.2220">
    <property type="match status" value="1"/>
</dbReference>
<dbReference type="InterPro" id="IPR011013">
    <property type="entry name" value="Gal_mutarotase_sf_dom"/>
</dbReference>
<dbReference type="InterPro" id="IPR054723">
    <property type="entry name" value="Ams1-like_N"/>
</dbReference>
<dbReference type="SUPFAM" id="SSF74650">
    <property type="entry name" value="Galactose mutarotase-like"/>
    <property type="match status" value="1"/>
</dbReference>
<dbReference type="SUPFAM" id="SSF88713">
    <property type="entry name" value="Glycoside hydrolase/deacetylase"/>
    <property type="match status" value="1"/>
</dbReference>
<keyword evidence="3 6" id="KW-0378">Hydrolase</keyword>
<gene>
    <name evidence="6" type="ORF">BJ968_000981</name>
</gene>
<dbReference type="InterPro" id="IPR041147">
    <property type="entry name" value="GH38_C"/>
</dbReference>
<comment type="similarity">
    <text evidence="1">Belongs to the glycosyl hydrolase 38 family.</text>
</comment>
<evidence type="ECO:0000256" key="3">
    <source>
        <dbReference type="ARBA" id="ARBA00022801"/>
    </source>
</evidence>
<dbReference type="Pfam" id="PF22907">
    <property type="entry name" value="Ams1-like_1st"/>
    <property type="match status" value="1"/>
</dbReference>
<proteinExistence type="inferred from homology"/>
<comment type="caution">
    <text evidence="6">The sequence shown here is derived from an EMBL/GenBank/DDBJ whole genome shotgun (WGS) entry which is preliminary data.</text>
</comment>
<dbReference type="CDD" id="cd10789">
    <property type="entry name" value="GH38N_AMII_ER_cytosolic"/>
    <property type="match status" value="1"/>
</dbReference>
<evidence type="ECO:0000313" key="6">
    <source>
        <dbReference type="EMBL" id="NYD21441.1"/>
    </source>
</evidence>
<feature type="domain" description="Glycoside hydrolase family 38 central" evidence="5">
    <location>
        <begin position="518"/>
        <end position="596"/>
    </location>
</feature>
<dbReference type="EMBL" id="JACCBB010000001">
    <property type="protein sequence ID" value="NYD21441.1"/>
    <property type="molecule type" value="Genomic_DNA"/>
</dbReference>
<keyword evidence="4 6" id="KW-0326">Glycosidase</keyword>
<protein>
    <submittedName>
        <fullName evidence="6">Alpha-mannosidase</fullName>
        <ecNumber evidence="6">3.2.1.24</ecNumber>
    </submittedName>
</protein>
<dbReference type="InterPro" id="IPR015341">
    <property type="entry name" value="Glyco_hydro_38_cen"/>
</dbReference>
<dbReference type="InterPro" id="IPR037094">
    <property type="entry name" value="Glyco_hydro_38_cen_sf"/>
</dbReference>
<dbReference type="PANTHER" id="PTHR46017">
    <property type="entry name" value="ALPHA-MANNOSIDASE 2C1"/>
    <property type="match status" value="1"/>
</dbReference>
<dbReference type="GO" id="GO:0030246">
    <property type="term" value="F:carbohydrate binding"/>
    <property type="evidence" value="ECO:0007669"/>
    <property type="project" value="InterPro"/>
</dbReference>
<dbReference type="Gene3D" id="1.20.1270.50">
    <property type="entry name" value="Glycoside hydrolase family 38, central domain"/>
    <property type="match status" value="1"/>
</dbReference>
<dbReference type="InterPro" id="IPR027291">
    <property type="entry name" value="Glyco_hydro_38_N_sf"/>
</dbReference>
<keyword evidence="2" id="KW-0479">Metal-binding</keyword>
<dbReference type="SUPFAM" id="SSF88688">
    <property type="entry name" value="Families 57/38 glycoside transferase middle domain"/>
    <property type="match status" value="1"/>
</dbReference>
<dbReference type="EC" id="3.2.1.24" evidence="6"/>
<evidence type="ECO:0000256" key="4">
    <source>
        <dbReference type="ARBA" id="ARBA00023295"/>
    </source>
</evidence>
<dbReference type="Proteomes" id="UP000521922">
    <property type="component" value="Unassembled WGS sequence"/>
</dbReference>
<dbReference type="InterPro" id="IPR028995">
    <property type="entry name" value="Glyco_hydro_57/38_cen_sf"/>
</dbReference>
<reference evidence="6 7" key="1">
    <citation type="submission" date="2020-07" db="EMBL/GenBank/DDBJ databases">
        <title>Sequencing the genomes of 1000 actinobacteria strains.</title>
        <authorList>
            <person name="Klenk H.-P."/>
        </authorList>
    </citation>
    <scope>NUCLEOTIDE SEQUENCE [LARGE SCALE GENOMIC DNA]</scope>
    <source>
        <strain evidence="6 7">DSM 7487</strain>
    </source>
</reference>
<evidence type="ECO:0000256" key="2">
    <source>
        <dbReference type="ARBA" id="ARBA00022723"/>
    </source>
</evidence>
<organism evidence="6 7">
    <name type="scientific">Kineococcus aurantiacus</name>
    <dbReference type="NCBI Taxonomy" id="37633"/>
    <lineage>
        <taxon>Bacteria</taxon>
        <taxon>Bacillati</taxon>
        <taxon>Actinomycetota</taxon>
        <taxon>Actinomycetes</taxon>
        <taxon>Kineosporiales</taxon>
        <taxon>Kineosporiaceae</taxon>
        <taxon>Kineococcus</taxon>
    </lineage>
</organism>
<dbReference type="RefSeq" id="WP_179749751.1">
    <property type="nucleotide sequence ID" value="NZ_BAAAGN010000005.1"/>
</dbReference>
<dbReference type="AlphaFoldDB" id="A0A7Y9ATY1"/>